<dbReference type="SMART" id="SM00342">
    <property type="entry name" value="HTH_ARAC"/>
    <property type="match status" value="1"/>
</dbReference>
<dbReference type="PROSITE" id="PS01124">
    <property type="entry name" value="HTH_ARAC_FAMILY_2"/>
    <property type="match status" value="1"/>
</dbReference>
<comment type="caution">
    <text evidence="5">The sequence shown here is derived from an EMBL/GenBank/DDBJ whole genome shotgun (WGS) entry which is preliminary data.</text>
</comment>
<dbReference type="Proteomes" id="UP000245086">
    <property type="component" value="Unassembled WGS sequence"/>
</dbReference>
<organism evidence="5 6">
    <name type="scientific">Candidatus Phycosocius bacilliformis</name>
    <dbReference type="NCBI Taxonomy" id="1445552"/>
    <lineage>
        <taxon>Bacteria</taxon>
        <taxon>Pseudomonadati</taxon>
        <taxon>Pseudomonadota</taxon>
        <taxon>Alphaproteobacteria</taxon>
        <taxon>Caulobacterales</taxon>
        <taxon>Caulobacterales incertae sedis</taxon>
        <taxon>Candidatus Phycosocius</taxon>
    </lineage>
</organism>
<keyword evidence="2" id="KW-0238">DNA-binding</keyword>
<keyword evidence="1" id="KW-0805">Transcription regulation</keyword>
<keyword evidence="3" id="KW-0804">Transcription</keyword>
<dbReference type="PANTHER" id="PTHR46796">
    <property type="entry name" value="HTH-TYPE TRANSCRIPTIONAL ACTIVATOR RHAS-RELATED"/>
    <property type="match status" value="1"/>
</dbReference>
<proteinExistence type="predicted"/>
<evidence type="ECO:0000256" key="3">
    <source>
        <dbReference type="ARBA" id="ARBA00023163"/>
    </source>
</evidence>
<dbReference type="PANTHER" id="PTHR46796:SF15">
    <property type="entry name" value="BLL1074 PROTEIN"/>
    <property type="match status" value="1"/>
</dbReference>
<accession>A0A2P2E890</accession>
<reference evidence="5 6" key="1">
    <citation type="journal article" date="2018" name="Genome Announc.">
        <title>Draft Genome Sequence of "Candidatus Phycosocius bacilliformis," an Alphaproteobacterial Ectosymbiont of the Hydrocarbon-Producing Green Alga Botryococcus braunii.</title>
        <authorList>
            <person name="Tanabe Y."/>
            <person name="Yamaguchi H."/>
            <person name="Watanabe M.M."/>
        </authorList>
    </citation>
    <scope>NUCLEOTIDE SEQUENCE [LARGE SCALE GENOMIC DNA]</scope>
    <source>
        <strain evidence="5 6">BOTRYCO-2</strain>
    </source>
</reference>
<dbReference type="InterPro" id="IPR046532">
    <property type="entry name" value="DUF6597"/>
</dbReference>
<keyword evidence="6" id="KW-1185">Reference proteome</keyword>
<dbReference type="AlphaFoldDB" id="A0A2P2E890"/>
<dbReference type="InterPro" id="IPR050204">
    <property type="entry name" value="AraC_XylS_family_regulators"/>
</dbReference>
<evidence type="ECO:0000256" key="2">
    <source>
        <dbReference type="ARBA" id="ARBA00023125"/>
    </source>
</evidence>
<dbReference type="Pfam" id="PF12833">
    <property type="entry name" value="HTH_18"/>
    <property type="match status" value="1"/>
</dbReference>
<dbReference type="InterPro" id="IPR018060">
    <property type="entry name" value="HTH_AraC"/>
</dbReference>
<dbReference type="EMBL" id="BFBR01000002">
    <property type="protein sequence ID" value="GBF57288.1"/>
    <property type="molecule type" value="Genomic_DNA"/>
</dbReference>
<dbReference type="GO" id="GO:0043565">
    <property type="term" value="F:sequence-specific DNA binding"/>
    <property type="evidence" value="ECO:0007669"/>
    <property type="project" value="InterPro"/>
</dbReference>
<evidence type="ECO:0000256" key="1">
    <source>
        <dbReference type="ARBA" id="ARBA00023015"/>
    </source>
</evidence>
<gene>
    <name evidence="5" type="ORF">PbB2_00953</name>
</gene>
<dbReference type="InterPro" id="IPR009057">
    <property type="entry name" value="Homeodomain-like_sf"/>
</dbReference>
<dbReference type="OrthoDB" id="2559672at2"/>
<dbReference type="Gene3D" id="1.10.10.60">
    <property type="entry name" value="Homeodomain-like"/>
    <property type="match status" value="1"/>
</dbReference>
<sequence>MRAEDRHDLPRAVPAIQIRQAKPHRALASIVTSFGERRADFQSLQIIRSLNARPDQFIEFYFQEPYRVRENGAAFSPTPTSVVVGVTSVPGKDLGFVGQIETFTIRFQPTGLARLFGLPMTELVDQGLSLDDVLPRQTASLAKALAQAQGFDERVLIAQSWLEACLAGARAYDEMDHIARLLAKAAGGVSVAHLADRAGFSARHLQRRFLRDVGVTPKFYARLTRFDAALSRRTANPLMTWAQIAAAAGYADEAHLSREAHALCGMTPERFATRLEAITTVSAIGPNMSDLFKYGSTFPR</sequence>
<evidence type="ECO:0000313" key="6">
    <source>
        <dbReference type="Proteomes" id="UP000245086"/>
    </source>
</evidence>
<evidence type="ECO:0000313" key="5">
    <source>
        <dbReference type="EMBL" id="GBF57288.1"/>
    </source>
</evidence>
<feature type="domain" description="HTH araC/xylS-type" evidence="4">
    <location>
        <begin position="172"/>
        <end position="274"/>
    </location>
</feature>
<dbReference type="SUPFAM" id="SSF46689">
    <property type="entry name" value="Homeodomain-like"/>
    <property type="match status" value="1"/>
</dbReference>
<dbReference type="GO" id="GO:0003700">
    <property type="term" value="F:DNA-binding transcription factor activity"/>
    <property type="evidence" value="ECO:0007669"/>
    <property type="project" value="InterPro"/>
</dbReference>
<dbReference type="Pfam" id="PF20240">
    <property type="entry name" value="DUF6597"/>
    <property type="match status" value="1"/>
</dbReference>
<protein>
    <recommendedName>
        <fullName evidence="4">HTH araC/xylS-type domain-containing protein</fullName>
    </recommendedName>
</protein>
<evidence type="ECO:0000259" key="4">
    <source>
        <dbReference type="PROSITE" id="PS01124"/>
    </source>
</evidence>
<name>A0A2P2E890_9PROT</name>
<dbReference type="RefSeq" id="WP_108984145.1">
    <property type="nucleotide sequence ID" value="NZ_BFBR01000002.1"/>
</dbReference>